<evidence type="ECO:0000313" key="1">
    <source>
        <dbReference type="EMBL" id="HGW59888.1"/>
    </source>
</evidence>
<accession>A0A7C4TV58</accession>
<dbReference type="EMBL" id="DTHV01000014">
    <property type="protein sequence ID" value="HGW59888.1"/>
    <property type="molecule type" value="Genomic_DNA"/>
</dbReference>
<sequence>MGLPYIFATLNLTQYQKDAQGNYIIPASALDDNFNYVLERTWVGTSAPTDTTKYCFWLDTSVSPNDFKIWDGTGWVNSYAGLIVRKNTGSNIGQRRRLNFIEGSNIGLTIADDGVDNEIDVTINVTGSVPQAVNSDTIDNFHASQTPQANVCAVADSNGKLQVGWLKFSTGSWSVNVDPSSYASINLVEYSHWPQQKTSLLGNSLFPFANQPGLGTSYAFILNAYNNGVSAQTWYGQYTYHSSSEQIIEVYYDEEDNIKAFHITEKNNINSIRFFDKNGKEYFAKKKAQLDQMTNPHLFNEDKMCKYTSEFLNQNKELFKKLE</sequence>
<dbReference type="AlphaFoldDB" id="A0A7C4TV58"/>
<name>A0A7C4TV58_9BACT</name>
<protein>
    <submittedName>
        <fullName evidence="1">Uncharacterized protein</fullName>
    </submittedName>
</protein>
<comment type="caution">
    <text evidence="1">The sequence shown here is derived from an EMBL/GenBank/DDBJ whole genome shotgun (WGS) entry which is preliminary data.</text>
</comment>
<proteinExistence type="predicted"/>
<reference evidence="1" key="1">
    <citation type="journal article" date="2020" name="mSystems">
        <title>Genome- and Community-Level Interaction Insights into Carbon Utilization and Element Cycling Functions of Hydrothermarchaeota in Hydrothermal Sediment.</title>
        <authorList>
            <person name="Zhou Z."/>
            <person name="Liu Y."/>
            <person name="Xu W."/>
            <person name="Pan J."/>
            <person name="Luo Z.H."/>
            <person name="Li M."/>
        </authorList>
    </citation>
    <scope>NUCLEOTIDE SEQUENCE [LARGE SCALE GENOMIC DNA]</scope>
    <source>
        <strain evidence="1">SpSt-794</strain>
    </source>
</reference>
<organism evidence="1">
    <name type="scientific">Caldisericum exile</name>
    <dbReference type="NCBI Taxonomy" id="693075"/>
    <lineage>
        <taxon>Bacteria</taxon>
        <taxon>Pseudomonadati</taxon>
        <taxon>Caldisericota/Cryosericota group</taxon>
        <taxon>Caldisericota</taxon>
        <taxon>Caldisericia</taxon>
        <taxon>Caldisericales</taxon>
        <taxon>Caldisericaceae</taxon>
        <taxon>Caldisericum</taxon>
    </lineage>
</organism>
<gene>
    <name evidence="1" type="ORF">ENV82_00370</name>
</gene>